<protein>
    <recommendedName>
        <fullName evidence="9">2Fe-2S ferredoxin-type domain-containing protein</fullName>
    </recommendedName>
</protein>
<feature type="domain" description="2Fe-2S ferredoxin-type" evidence="9">
    <location>
        <begin position="33"/>
        <end position="121"/>
    </location>
</feature>
<evidence type="ECO:0000256" key="4">
    <source>
        <dbReference type="ARBA" id="ARBA00022723"/>
    </source>
</evidence>
<dbReference type="InterPro" id="IPR001041">
    <property type="entry name" value="2Fe-2S_ferredoxin-type"/>
</dbReference>
<accession>A0AAI8WYN7</accession>
<evidence type="ECO:0000256" key="7">
    <source>
        <dbReference type="ARBA" id="ARBA00023014"/>
    </source>
</evidence>
<evidence type="ECO:0000256" key="6">
    <source>
        <dbReference type="ARBA" id="ARBA00023004"/>
    </source>
</evidence>
<reference evidence="10 11" key="1">
    <citation type="submission" date="2019-09" db="EMBL/GenBank/DDBJ databases">
        <title>Complete genome sequence of Mycobacterium avium subsp. hominissuis strain JP-H-1.</title>
        <authorList>
            <person name="Kinoshita Y."/>
            <person name="Niwa H."/>
            <person name="Uchida-Fujii E."/>
            <person name="Nukada T."/>
        </authorList>
    </citation>
    <scope>NUCLEOTIDE SEQUENCE [LARGE SCALE GENOMIC DNA]</scope>
    <source>
        <strain evidence="10 11">JP-H-1</strain>
    </source>
</reference>
<dbReference type="PANTHER" id="PTHR43112">
    <property type="entry name" value="FERREDOXIN"/>
    <property type="match status" value="1"/>
</dbReference>
<keyword evidence="7" id="KW-0411">Iron-sulfur</keyword>
<dbReference type="Pfam" id="PF00111">
    <property type="entry name" value="Fer2"/>
    <property type="match status" value="1"/>
</dbReference>
<keyword evidence="5" id="KW-0249">Electron transport</keyword>
<keyword evidence="4" id="KW-0479">Metal-binding</keyword>
<dbReference type="GO" id="GO:0051537">
    <property type="term" value="F:2 iron, 2 sulfur cluster binding"/>
    <property type="evidence" value="ECO:0007669"/>
    <property type="project" value="UniProtKB-KW"/>
</dbReference>
<evidence type="ECO:0000256" key="5">
    <source>
        <dbReference type="ARBA" id="ARBA00022982"/>
    </source>
</evidence>
<proteinExistence type="inferred from homology"/>
<gene>
    <name evidence="10" type="ORF">JPH1_10790</name>
</gene>
<evidence type="ECO:0000313" key="11">
    <source>
        <dbReference type="Proteomes" id="UP000327362"/>
    </source>
</evidence>
<comment type="similarity">
    <text evidence="1">Belongs to the 2Fe2S plant-type ferredoxin family.</text>
</comment>
<evidence type="ECO:0000256" key="2">
    <source>
        <dbReference type="ARBA" id="ARBA00022448"/>
    </source>
</evidence>
<keyword evidence="2" id="KW-0813">Transport</keyword>
<dbReference type="InterPro" id="IPR012675">
    <property type="entry name" value="Beta-grasp_dom_sf"/>
</dbReference>
<dbReference type="InterPro" id="IPR036010">
    <property type="entry name" value="2Fe-2S_ferredoxin-like_sf"/>
</dbReference>
<evidence type="ECO:0000259" key="9">
    <source>
        <dbReference type="PROSITE" id="PS51085"/>
    </source>
</evidence>
<keyword evidence="3" id="KW-0001">2Fe-2S</keyword>
<evidence type="ECO:0000256" key="1">
    <source>
        <dbReference type="ARBA" id="ARBA00007874"/>
    </source>
</evidence>
<dbReference type="EMBL" id="AP020326">
    <property type="protein sequence ID" value="BBN46604.1"/>
    <property type="molecule type" value="Genomic_DNA"/>
</dbReference>
<dbReference type="PANTHER" id="PTHR43112:SF3">
    <property type="entry name" value="FERREDOXIN-2, CHLOROPLASTIC"/>
    <property type="match status" value="1"/>
</dbReference>
<evidence type="ECO:0000256" key="8">
    <source>
        <dbReference type="ARBA" id="ARBA00034078"/>
    </source>
</evidence>
<comment type="cofactor">
    <cofactor evidence="8">
        <name>[2Fe-2S] cluster</name>
        <dbReference type="ChEBI" id="CHEBI:190135"/>
    </cofactor>
</comment>
<organism evidence="10 11">
    <name type="scientific">Mycobacterium avium subsp. hominissuis</name>
    <dbReference type="NCBI Taxonomy" id="439334"/>
    <lineage>
        <taxon>Bacteria</taxon>
        <taxon>Bacillati</taxon>
        <taxon>Actinomycetota</taxon>
        <taxon>Actinomycetes</taxon>
        <taxon>Mycobacteriales</taxon>
        <taxon>Mycobacteriaceae</taxon>
        <taxon>Mycobacterium</taxon>
        <taxon>Mycobacterium avium complex (MAC)</taxon>
    </lineage>
</organism>
<dbReference type="Gene3D" id="3.10.20.30">
    <property type="match status" value="1"/>
</dbReference>
<dbReference type="GO" id="GO:0046872">
    <property type="term" value="F:metal ion binding"/>
    <property type="evidence" value="ECO:0007669"/>
    <property type="project" value="UniProtKB-KW"/>
</dbReference>
<sequence>MQVREGAVKVTVTRIIEETPRVTDPATNGSSAGTVTIHLDRKKVSVPMVPGETLLETARRAGLEPPFSCEAGNCGTCMAKLEEGHATMRANDALEPDEVAEGYILTCQGVPDTDSVTVRYE</sequence>
<keyword evidence="6" id="KW-0408">Iron</keyword>
<dbReference type="CDD" id="cd00207">
    <property type="entry name" value="fer2"/>
    <property type="match status" value="1"/>
</dbReference>
<evidence type="ECO:0000313" key="10">
    <source>
        <dbReference type="EMBL" id="BBN46604.1"/>
    </source>
</evidence>
<name>A0AAI8WYN7_MYCAV</name>
<dbReference type="InterPro" id="IPR006058">
    <property type="entry name" value="2Fe2S_fd_BS"/>
</dbReference>
<evidence type="ECO:0000256" key="3">
    <source>
        <dbReference type="ARBA" id="ARBA00022714"/>
    </source>
</evidence>
<dbReference type="PROSITE" id="PS00197">
    <property type="entry name" value="2FE2S_FER_1"/>
    <property type="match status" value="1"/>
</dbReference>
<dbReference type="Proteomes" id="UP000327362">
    <property type="component" value="Chromosome"/>
</dbReference>
<dbReference type="SUPFAM" id="SSF54292">
    <property type="entry name" value="2Fe-2S ferredoxin-like"/>
    <property type="match status" value="1"/>
</dbReference>
<dbReference type="AlphaFoldDB" id="A0AAI8WYN7"/>
<dbReference type="PROSITE" id="PS51085">
    <property type="entry name" value="2FE2S_FER_2"/>
    <property type="match status" value="1"/>
</dbReference>